<dbReference type="GO" id="GO:0005524">
    <property type="term" value="F:ATP binding"/>
    <property type="evidence" value="ECO:0007669"/>
    <property type="project" value="UniProtKB-KW"/>
</dbReference>
<evidence type="ECO:0000256" key="14">
    <source>
        <dbReference type="PROSITE-ProRule" id="PRU00169"/>
    </source>
</evidence>
<dbReference type="Pfam" id="PF00072">
    <property type="entry name" value="Response_reg"/>
    <property type="match status" value="1"/>
</dbReference>
<dbReference type="InterPro" id="IPR011006">
    <property type="entry name" value="CheY-like_superfamily"/>
</dbReference>
<evidence type="ECO:0000256" key="11">
    <source>
        <dbReference type="ARBA" id="ARBA00022989"/>
    </source>
</evidence>
<name>W7QVD4_9ALTE</name>
<dbReference type="InterPro" id="IPR036097">
    <property type="entry name" value="HisK_dim/P_sf"/>
</dbReference>
<feature type="domain" description="Response regulatory" evidence="17">
    <location>
        <begin position="787"/>
        <end position="903"/>
    </location>
</feature>
<dbReference type="InterPro" id="IPR004358">
    <property type="entry name" value="Sig_transdc_His_kin-like_C"/>
</dbReference>
<dbReference type="Gene3D" id="3.40.50.2300">
    <property type="match status" value="1"/>
</dbReference>
<dbReference type="SUPFAM" id="SSF52172">
    <property type="entry name" value="CheY-like"/>
    <property type="match status" value="1"/>
</dbReference>
<evidence type="ECO:0000256" key="4">
    <source>
        <dbReference type="ARBA" id="ARBA00022475"/>
    </source>
</evidence>
<feature type="transmembrane region" description="Helical" evidence="15">
    <location>
        <begin position="127"/>
        <end position="154"/>
    </location>
</feature>
<feature type="transmembrane region" description="Helical" evidence="15">
    <location>
        <begin position="85"/>
        <end position="106"/>
    </location>
</feature>
<feature type="transmembrane region" description="Helical" evidence="15">
    <location>
        <begin position="45"/>
        <end position="65"/>
    </location>
</feature>
<evidence type="ECO:0000256" key="1">
    <source>
        <dbReference type="ARBA" id="ARBA00000085"/>
    </source>
</evidence>
<dbReference type="Gene3D" id="1.10.287.130">
    <property type="match status" value="1"/>
</dbReference>
<protein>
    <recommendedName>
        <fullName evidence="3">histidine kinase</fullName>
        <ecNumber evidence="3">2.7.13.3</ecNumber>
    </recommendedName>
</protein>
<dbReference type="SMART" id="SM00448">
    <property type="entry name" value="REC"/>
    <property type="match status" value="1"/>
</dbReference>
<dbReference type="PANTHER" id="PTHR45339">
    <property type="entry name" value="HYBRID SIGNAL TRANSDUCTION HISTIDINE KINASE J"/>
    <property type="match status" value="1"/>
</dbReference>
<keyword evidence="20" id="KW-1185">Reference proteome</keyword>
<dbReference type="PANTHER" id="PTHR45339:SF1">
    <property type="entry name" value="HYBRID SIGNAL TRANSDUCTION HISTIDINE KINASE J"/>
    <property type="match status" value="1"/>
</dbReference>
<dbReference type="PROSITE" id="PS50839">
    <property type="entry name" value="CHASE"/>
    <property type="match status" value="1"/>
</dbReference>
<dbReference type="SMART" id="SM00388">
    <property type="entry name" value="HisKA"/>
    <property type="match status" value="1"/>
</dbReference>
<dbReference type="Gene3D" id="3.30.450.350">
    <property type="entry name" value="CHASE domain"/>
    <property type="match status" value="1"/>
</dbReference>
<dbReference type="InterPro" id="IPR001789">
    <property type="entry name" value="Sig_transdc_resp-reg_receiver"/>
</dbReference>
<dbReference type="STRING" id="1328313.DS2_13369"/>
<evidence type="ECO:0000259" key="16">
    <source>
        <dbReference type="PROSITE" id="PS50109"/>
    </source>
</evidence>
<evidence type="ECO:0000256" key="9">
    <source>
        <dbReference type="ARBA" id="ARBA00022777"/>
    </source>
</evidence>
<evidence type="ECO:0000256" key="8">
    <source>
        <dbReference type="ARBA" id="ARBA00022741"/>
    </source>
</evidence>
<feature type="transmembrane region" description="Helical" evidence="15">
    <location>
        <begin position="197"/>
        <end position="216"/>
    </location>
</feature>
<dbReference type="InterPro" id="IPR005467">
    <property type="entry name" value="His_kinase_dom"/>
</dbReference>
<dbReference type="SMART" id="SM00387">
    <property type="entry name" value="HATPase_c"/>
    <property type="match status" value="1"/>
</dbReference>
<dbReference type="eggNOG" id="COG0642">
    <property type="taxonomic scope" value="Bacteria"/>
</dbReference>
<dbReference type="InterPro" id="IPR042240">
    <property type="entry name" value="CHASE_sf"/>
</dbReference>
<feature type="transmembrane region" description="Helical" evidence="15">
    <location>
        <begin position="16"/>
        <end position="38"/>
    </location>
</feature>
<evidence type="ECO:0000256" key="12">
    <source>
        <dbReference type="ARBA" id="ARBA00023012"/>
    </source>
</evidence>
<dbReference type="Proteomes" id="UP000019276">
    <property type="component" value="Unassembled WGS sequence"/>
</dbReference>
<dbReference type="SUPFAM" id="SSF55874">
    <property type="entry name" value="ATPase domain of HSP90 chaperone/DNA topoisomerase II/histidine kinase"/>
    <property type="match status" value="1"/>
</dbReference>
<evidence type="ECO:0000313" key="19">
    <source>
        <dbReference type="EMBL" id="EWH09260.1"/>
    </source>
</evidence>
<evidence type="ECO:0000256" key="15">
    <source>
        <dbReference type="SAM" id="Phobius"/>
    </source>
</evidence>
<feature type="modified residue" description="4-aspartylphosphate" evidence="14">
    <location>
        <position position="836"/>
    </location>
</feature>
<sequence>MDQHQPNFMQKTKRLTLLNIITCVLYFLAAKLGLLLAIPPGFASAMWPAAGIALAIVLAWGRGILPGVMLGSALANLTVVESITPANIVFASLLGIGAMLQAAFGYKLLSKQIRTGEWLVSLNYIRLFLLKAGPISCLISATIGSLSLVGFSYINIADMPFTWFTWWVGDALGALFIGPIALVIFNRHKLKLHKKLFQVITPSIMVFALVVIVFAFNRAEQSQIPEQELIKESNQVATALANEIARYQAYARAYSGLFSSQSDVTPTEFEQFSQQIILEEDAILAVAWIPKTSRANKQTFLDNVRQHQASFNIHTIDYSVLPHIYPITYIYPTSSTTQNMLGLDMGSEQLRSHALIRAEKLQASTITAPIIFHHAQYSEPTFIIFTPIIKNTQVSGHSVLLIPSSKLISNVLEKYIQQQASLNYKVDLTTQSGVVLYQQLADKNVDLVQLEKIHLLDQVWHLRIGASSSEFIAKKDWGSWMILTVGVILTILLQTFILWLTSSYTFVERQVKLKTRELNREKIKAEQATIQKTYFLANMSHELRTPLNAILGLSDMLKKTKLSDEQADFLRKMQQASKSLLSLISDILDVSKIETGNIELEKSPFSIRKLTAKVKDLFESQAELKNLTFKVDYNGNGNDWLLGDEHRLQQILFNLCSNALKFTETGGVTVRISNRRDNKNSELNSILFEVIDTGIGIDEHRVNTIFNSFTQADSSITRKYGGSGLGLAISKTLVELMQGQLRCRSQLGIGTQFWFEITMKSALQQNNVSQVDVPEEKQLKQLLNGAMVLIAEDNEINQQIIAFHMESLGAELTLVENGLQAVQAVQDCTFDLILMDIQMPELDGIQASKQILQHENGIDVPIVALSANVSVEDKQACFDAGILAHIPKPFELNVLHTTLLHVLSTKI</sequence>
<dbReference type="AlphaFoldDB" id="W7QVD4"/>
<dbReference type="PROSITE" id="PS50110">
    <property type="entry name" value="RESPONSE_REGULATORY"/>
    <property type="match status" value="1"/>
</dbReference>
<dbReference type="Pfam" id="PF02518">
    <property type="entry name" value="HATPase_c"/>
    <property type="match status" value="1"/>
</dbReference>
<dbReference type="EC" id="2.7.13.3" evidence="3"/>
<keyword evidence="12" id="KW-0902">Two-component regulatory system</keyword>
<evidence type="ECO:0000256" key="3">
    <source>
        <dbReference type="ARBA" id="ARBA00012438"/>
    </source>
</evidence>
<keyword evidence="6" id="KW-0808">Transferase</keyword>
<dbReference type="InterPro" id="IPR006189">
    <property type="entry name" value="CHASE_dom"/>
</dbReference>
<evidence type="ECO:0000256" key="2">
    <source>
        <dbReference type="ARBA" id="ARBA00004651"/>
    </source>
</evidence>
<evidence type="ECO:0000259" key="17">
    <source>
        <dbReference type="PROSITE" id="PS50110"/>
    </source>
</evidence>
<dbReference type="InterPro" id="IPR003594">
    <property type="entry name" value="HATPase_dom"/>
</dbReference>
<evidence type="ECO:0000256" key="5">
    <source>
        <dbReference type="ARBA" id="ARBA00022553"/>
    </source>
</evidence>
<feature type="domain" description="CHASE" evidence="18">
    <location>
        <begin position="260"/>
        <end position="426"/>
    </location>
</feature>
<dbReference type="InterPro" id="IPR007895">
    <property type="entry name" value="MASE1"/>
</dbReference>
<dbReference type="InterPro" id="IPR036890">
    <property type="entry name" value="HATPase_C_sf"/>
</dbReference>
<dbReference type="PRINTS" id="PR00344">
    <property type="entry name" value="BCTRLSENSOR"/>
</dbReference>
<dbReference type="Pfam" id="PF03924">
    <property type="entry name" value="CHASE"/>
    <property type="match status" value="1"/>
</dbReference>
<dbReference type="PATRIC" id="fig|1328313.3.peg.2731"/>
<evidence type="ECO:0000256" key="10">
    <source>
        <dbReference type="ARBA" id="ARBA00022840"/>
    </source>
</evidence>
<keyword evidence="11 15" id="KW-1133">Transmembrane helix</keyword>
<dbReference type="FunFam" id="3.30.565.10:FF:000010">
    <property type="entry name" value="Sensor histidine kinase RcsC"/>
    <property type="match status" value="1"/>
</dbReference>
<proteinExistence type="predicted"/>
<dbReference type="InterPro" id="IPR003661">
    <property type="entry name" value="HisK_dim/P_dom"/>
</dbReference>
<keyword evidence="13 15" id="KW-0472">Membrane</keyword>
<feature type="transmembrane region" description="Helical" evidence="15">
    <location>
        <begin position="477"/>
        <end position="500"/>
    </location>
</feature>
<reference evidence="19 20" key="1">
    <citation type="journal article" date="2014" name="Genome Announc.">
        <title>Draft Genome Sequence of the Agar-Degrading Bacterium Catenovulum sp. Strain DS-2, Isolated from Intestines of Haliotis diversicolor.</title>
        <authorList>
            <person name="Shan D."/>
            <person name="Li X."/>
            <person name="Gu Z."/>
            <person name="Wei G."/>
            <person name="Gao Z."/>
            <person name="Shao Z."/>
        </authorList>
    </citation>
    <scope>NUCLEOTIDE SEQUENCE [LARGE SCALE GENOMIC DNA]</scope>
    <source>
        <strain evidence="19 20">DS-2</strain>
    </source>
</reference>
<dbReference type="Pfam" id="PF00512">
    <property type="entry name" value="HisKA"/>
    <property type="match status" value="1"/>
</dbReference>
<dbReference type="GO" id="GO:0005886">
    <property type="term" value="C:plasma membrane"/>
    <property type="evidence" value="ECO:0007669"/>
    <property type="project" value="UniProtKB-SubCell"/>
</dbReference>
<evidence type="ECO:0000256" key="13">
    <source>
        <dbReference type="ARBA" id="ARBA00023136"/>
    </source>
</evidence>
<dbReference type="CDD" id="cd00082">
    <property type="entry name" value="HisKA"/>
    <property type="match status" value="1"/>
</dbReference>
<feature type="domain" description="Histidine kinase" evidence="16">
    <location>
        <begin position="538"/>
        <end position="761"/>
    </location>
</feature>
<evidence type="ECO:0000256" key="6">
    <source>
        <dbReference type="ARBA" id="ARBA00022679"/>
    </source>
</evidence>
<dbReference type="FunFam" id="1.10.287.130:FF:000004">
    <property type="entry name" value="Ethylene receptor 1"/>
    <property type="match status" value="1"/>
</dbReference>
<dbReference type="SMART" id="SM01079">
    <property type="entry name" value="CHASE"/>
    <property type="match status" value="1"/>
</dbReference>
<keyword evidence="5 14" id="KW-0597">Phosphoprotein</keyword>
<keyword evidence="9" id="KW-0418">Kinase</keyword>
<accession>W7QVD4</accession>
<dbReference type="EMBL" id="ARZY01000026">
    <property type="protein sequence ID" value="EWH09260.1"/>
    <property type="molecule type" value="Genomic_DNA"/>
</dbReference>
<comment type="catalytic activity">
    <reaction evidence="1">
        <text>ATP + protein L-histidine = ADP + protein N-phospho-L-histidine.</text>
        <dbReference type="EC" id="2.7.13.3"/>
    </reaction>
</comment>
<comment type="caution">
    <text evidence="19">The sequence shown here is derived from an EMBL/GenBank/DDBJ whole genome shotgun (WGS) entry which is preliminary data.</text>
</comment>
<keyword evidence="7 15" id="KW-0812">Transmembrane</keyword>
<dbReference type="CDD" id="cd16922">
    <property type="entry name" value="HATPase_EvgS-ArcB-TorS-like"/>
    <property type="match status" value="1"/>
</dbReference>
<dbReference type="GO" id="GO:0000155">
    <property type="term" value="F:phosphorelay sensor kinase activity"/>
    <property type="evidence" value="ECO:0007669"/>
    <property type="project" value="InterPro"/>
</dbReference>
<keyword evidence="4" id="KW-1003">Cell membrane</keyword>
<keyword evidence="8" id="KW-0547">Nucleotide-binding</keyword>
<evidence type="ECO:0000313" key="20">
    <source>
        <dbReference type="Proteomes" id="UP000019276"/>
    </source>
</evidence>
<evidence type="ECO:0000256" key="7">
    <source>
        <dbReference type="ARBA" id="ARBA00022692"/>
    </source>
</evidence>
<dbReference type="SUPFAM" id="SSF47384">
    <property type="entry name" value="Homodimeric domain of signal transducing histidine kinase"/>
    <property type="match status" value="1"/>
</dbReference>
<keyword evidence="10" id="KW-0067">ATP-binding</keyword>
<comment type="subcellular location">
    <subcellularLocation>
        <location evidence="2">Cell membrane</location>
        <topology evidence="2">Multi-pass membrane protein</topology>
    </subcellularLocation>
</comment>
<dbReference type="PROSITE" id="PS50109">
    <property type="entry name" value="HIS_KIN"/>
    <property type="match status" value="1"/>
</dbReference>
<dbReference type="Pfam" id="PF05231">
    <property type="entry name" value="MASE1"/>
    <property type="match status" value="1"/>
</dbReference>
<feature type="transmembrane region" description="Helical" evidence="15">
    <location>
        <begin position="166"/>
        <end position="185"/>
    </location>
</feature>
<evidence type="ECO:0000259" key="18">
    <source>
        <dbReference type="PROSITE" id="PS50839"/>
    </source>
</evidence>
<gene>
    <name evidence="19" type="ORF">DS2_13369</name>
</gene>
<dbReference type="CDD" id="cd17546">
    <property type="entry name" value="REC_hyHK_CKI1_RcsC-like"/>
    <property type="match status" value="1"/>
</dbReference>
<dbReference type="Gene3D" id="3.30.565.10">
    <property type="entry name" value="Histidine kinase-like ATPase, C-terminal domain"/>
    <property type="match status" value="1"/>
</dbReference>
<organism evidence="19 20">
    <name type="scientific">Catenovulum agarivorans DS-2</name>
    <dbReference type="NCBI Taxonomy" id="1328313"/>
    <lineage>
        <taxon>Bacteria</taxon>
        <taxon>Pseudomonadati</taxon>
        <taxon>Pseudomonadota</taxon>
        <taxon>Gammaproteobacteria</taxon>
        <taxon>Alteromonadales</taxon>
        <taxon>Alteromonadaceae</taxon>
        <taxon>Catenovulum</taxon>
    </lineage>
</organism>